<dbReference type="FunCoup" id="A0A6C2YU82">
    <property type="interactions" value="510"/>
</dbReference>
<dbReference type="SFLD" id="SFLDG01082">
    <property type="entry name" value="B12-binding_domain_containing"/>
    <property type="match status" value="1"/>
</dbReference>
<organism evidence="17">
    <name type="scientific">Tuwongella immobilis</name>
    <dbReference type="NCBI Taxonomy" id="692036"/>
    <lineage>
        <taxon>Bacteria</taxon>
        <taxon>Pseudomonadati</taxon>
        <taxon>Planctomycetota</taxon>
        <taxon>Planctomycetia</taxon>
        <taxon>Gemmatales</taxon>
        <taxon>Gemmataceae</taxon>
        <taxon>Tuwongella</taxon>
    </lineage>
</organism>
<dbReference type="InterPro" id="IPR002792">
    <property type="entry name" value="TRAM_dom"/>
</dbReference>
<comment type="similarity">
    <text evidence="13">Belongs to the methylthiotransferase family. MiaB subfamily.</text>
</comment>
<keyword evidence="7 13" id="KW-0408">Iron</keyword>
<dbReference type="Pfam" id="PF04055">
    <property type="entry name" value="Radical_SAM"/>
    <property type="match status" value="1"/>
</dbReference>
<dbReference type="EMBL" id="LR586016">
    <property type="protein sequence ID" value="VIP05056.1"/>
    <property type="molecule type" value="Genomic_DNA"/>
</dbReference>
<keyword evidence="2 13" id="KW-0004">4Fe-4S</keyword>
<evidence type="ECO:0000256" key="11">
    <source>
        <dbReference type="ARBA" id="ARBA00080698"/>
    </source>
</evidence>
<dbReference type="InterPro" id="IPR020612">
    <property type="entry name" value="Methylthiotransferase_CS"/>
</dbReference>
<comment type="subunit">
    <text evidence="13">Monomer.</text>
</comment>
<dbReference type="SFLD" id="SFLDS00029">
    <property type="entry name" value="Radical_SAM"/>
    <property type="match status" value="1"/>
</dbReference>
<feature type="binding site" evidence="13">
    <location>
        <position position="173"/>
    </location>
    <ligand>
        <name>[4Fe-4S] cluster</name>
        <dbReference type="ChEBI" id="CHEBI:49883"/>
        <label>2</label>
        <note>4Fe-4S-S-AdoMet</note>
    </ligand>
</feature>
<evidence type="ECO:0000313" key="18">
    <source>
        <dbReference type="Proteomes" id="UP000464378"/>
    </source>
</evidence>
<sequence length="556" mass="61580">MAQKVYIETVGCQMNVLDSELVVGSLRRQGYELTSVPTEADVILFNTCSVRAHAEEKIYSALGRIAAHKRENPEKVIGVLGCMAQKDQELVRKRAPYVDLVVGTGQLSQVPKLIDVVRETRVPQYALSLGRKDGDRAEVEASFESYDPARDPSMRPTPFQAYVRIQIGCDKFCTYCIVPSTRGPEQSRHPDAIVREVQQLAAEGCKEVTLLGQTVNSYRYRHGDGRTTRLSDLLLSMHDTTGIERIKFVTNFPRDMGDDLLDAVRDLPKVSKYLHVPVQSGCNEMLKRMKRTYTVEQYWEMLHRSRERIPGVAISSDFIVGFCGETEESFQKTCDLVREAKFKNSFIFKYSTRPGTKADELYADDISEEVKRRRNQELLAIQNVNCLADHRSRIGAIETVLVEGPSKAAQRQRPEHAHAPEGGEHAPNPGHDHRHSHDSDGEPMSVVHGAATGPIQLTGRTNTDHIVVFQGNPRLIGRMVQIAVHEASPFTLYGTILTGEQIGVSELAIVESSDSTASTDCGDDCGHSHTGDHTGDHAGAHSESGENGSRIGLPII</sequence>
<evidence type="ECO:0000256" key="2">
    <source>
        <dbReference type="ARBA" id="ARBA00022485"/>
    </source>
</evidence>
<feature type="binding site" evidence="13">
    <location>
        <position position="48"/>
    </location>
    <ligand>
        <name>[4Fe-4S] cluster</name>
        <dbReference type="ChEBI" id="CHEBI:49883"/>
        <label>1</label>
    </ligand>
</feature>
<dbReference type="Pfam" id="PF01938">
    <property type="entry name" value="TRAM"/>
    <property type="match status" value="1"/>
</dbReference>
<dbReference type="Proteomes" id="UP000464378">
    <property type="component" value="Chromosome"/>
</dbReference>
<dbReference type="Gene3D" id="3.40.50.12160">
    <property type="entry name" value="Methylthiotransferase, N-terminal domain"/>
    <property type="match status" value="1"/>
</dbReference>
<keyword evidence="4 13" id="KW-0808">Transferase</keyword>
<keyword evidence="3 13" id="KW-0963">Cytoplasm</keyword>
<dbReference type="Pfam" id="PF00919">
    <property type="entry name" value="UPF0004"/>
    <property type="match status" value="1"/>
</dbReference>
<dbReference type="InterPro" id="IPR038135">
    <property type="entry name" value="Methylthiotransferase_N_sf"/>
</dbReference>
<dbReference type="InterPro" id="IPR005839">
    <property type="entry name" value="Methylthiotransferase"/>
</dbReference>
<protein>
    <recommendedName>
        <fullName evidence="10 13">tRNA-2-methylthio-N(6)-dimethylallyladenosine synthase</fullName>
        <ecNumber evidence="9 13">2.8.4.3</ecNumber>
    </recommendedName>
    <alternativeName>
        <fullName evidence="12 13">(Dimethylallyl)adenosine tRNA methylthiotransferase MiaB</fullName>
    </alternativeName>
    <alternativeName>
        <fullName evidence="11 13">tRNA-i(6)A37 methylthiotransferase</fullName>
    </alternativeName>
</protein>
<evidence type="ECO:0000313" key="17">
    <source>
        <dbReference type="EMBL" id="VIP05056.1"/>
    </source>
</evidence>
<dbReference type="EMBL" id="LR593887">
    <property type="protein sequence ID" value="VTS07468.1"/>
    <property type="molecule type" value="Genomic_DNA"/>
</dbReference>
<dbReference type="PANTHER" id="PTHR43020:SF2">
    <property type="entry name" value="MITOCHONDRIAL TRNA METHYLTHIOTRANSFERASE CDK5RAP1"/>
    <property type="match status" value="1"/>
</dbReference>
<evidence type="ECO:0000259" key="16">
    <source>
        <dbReference type="PROSITE" id="PS51918"/>
    </source>
</evidence>
<dbReference type="AlphaFoldDB" id="A0A6C2YU82"/>
<dbReference type="InterPro" id="IPR058240">
    <property type="entry name" value="rSAM_sf"/>
</dbReference>
<dbReference type="InterPro" id="IPR013848">
    <property type="entry name" value="Methylthiotransferase_N"/>
</dbReference>
<dbReference type="PROSITE" id="PS01278">
    <property type="entry name" value="MTTASE_RADICAL"/>
    <property type="match status" value="1"/>
</dbReference>
<proteinExistence type="inferred from homology"/>
<dbReference type="PROSITE" id="PS51918">
    <property type="entry name" value="RADICAL_SAM"/>
    <property type="match status" value="1"/>
</dbReference>
<evidence type="ECO:0000256" key="13">
    <source>
        <dbReference type="HAMAP-Rule" id="MF_01864"/>
    </source>
</evidence>
<feature type="binding site" evidence="13">
    <location>
        <position position="176"/>
    </location>
    <ligand>
        <name>[4Fe-4S] cluster</name>
        <dbReference type="ChEBI" id="CHEBI:49883"/>
        <label>2</label>
        <note>4Fe-4S-S-AdoMet</note>
    </ligand>
</feature>
<evidence type="ECO:0000256" key="6">
    <source>
        <dbReference type="ARBA" id="ARBA00022723"/>
    </source>
</evidence>
<dbReference type="InParanoid" id="A0A6C2YU82"/>
<dbReference type="FunFam" id="3.80.30.20:FF:000001">
    <property type="entry name" value="tRNA-2-methylthio-N(6)-dimethylallyladenosine synthase 2"/>
    <property type="match status" value="1"/>
</dbReference>
<dbReference type="GO" id="GO:0005829">
    <property type="term" value="C:cytosol"/>
    <property type="evidence" value="ECO:0007669"/>
    <property type="project" value="TreeGrafter"/>
</dbReference>
<evidence type="ECO:0000256" key="8">
    <source>
        <dbReference type="ARBA" id="ARBA00023014"/>
    </source>
</evidence>
<evidence type="ECO:0000256" key="10">
    <source>
        <dbReference type="ARBA" id="ARBA00068570"/>
    </source>
</evidence>
<keyword evidence="6 13" id="KW-0479">Metal-binding</keyword>
<evidence type="ECO:0000259" key="15">
    <source>
        <dbReference type="PROSITE" id="PS51449"/>
    </source>
</evidence>
<dbReference type="InterPro" id="IPR007197">
    <property type="entry name" value="rSAM"/>
</dbReference>
<evidence type="ECO:0000256" key="12">
    <source>
        <dbReference type="ARBA" id="ARBA00081141"/>
    </source>
</evidence>
<dbReference type="SFLD" id="SFLDG01061">
    <property type="entry name" value="methylthiotransferase"/>
    <property type="match status" value="1"/>
</dbReference>
<dbReference type="GO" id="GO:0051539">
    <property type="term" value="F:4 iron, 4 sulfur cluster binding"/>
    <property type="evidence" value="ECO:0007669"/>
    <property type="project" value="UniProtKB-UniRule"/>
</dbReference>
<dbReference type="SUPFAM" id="SSF102114">
    <property type="entry name" value="Radical SAM enzymes"/>
    <property type="match status" value="1"/>
</dbReference>
<dbReference type="EC" id="2.8.4.3" evidence="9 13"/>
<accession>A0A6C2YU82</accession>
<evidence type="ECO:0000256" key="7">
    <source>
        <dbReference type="ARBA" id="ARBA00023004"/>
    </source>
</evidence>
<dbReference type="SMART" id="SM00729">
    <property type="entry name" value="Elp3"/>
    <property type="match status" value="1"/>
</dbReference>
<feature type="region of interest" description="Disordered" evidence="14">
    <location>
        <begin position="517"/>
        <end position="556"/>
    </location>
</feature>
<comment type="catalytic activity">
    <reaction evidence="13">
        <text>N(6)-dimethylallyladenosine(37) in tRNA + (sulfur carrier)-SH + AH2 + 2 S-adenosyl-L-methionine = 2-methylsulfanyl-N(6)-dimethylallyladenosine(37) in tRNA + (sulfur carrier)-H + 5'-deoxyadenosine + L-methionine + A + S-adenosyl-L-homocysteine + 2 H(+)</text>
        <dbReference type="Rhea" id="RHEA:37067"/>
        <dbReference type="Rhea" id="RHEA-COMP:10375"/>
        <dbReference type="Rhea" id="RHEA-COMP:10376"/>
        <dbReference type="Rhea" id="RHEA-COMP:14737"/>
        <dbReference type="Rhea" id="RHEA-COMP:14739"/>
        <dbReference type="ChEBI" id="CHEBI:13193"/>
        <dbReference type="ChEBI" id="CHEBI:15378"/>
        <dbReference type="ChEBI" id="CHEBI:17319"/>
        <dbReference type="ChEBI" id="CHEBI:17499"/>
        <dbReference type="ChEBI" id="CHEBI:29917"/>
        <dbReference type="ChEBI" id="CHEBI:57844"/>
        <dbReference type="ChEBI" id="CHEBI:57856"/>
        <dbReference type="ChEBI" id="CHEBI:59789"/>
        <dbReference type="ChEBI" id="CHEBI:64428"/>
        <dbReference type="ChEBI" id="CHEBI:74415"/>
        <dbReference type="ChEBI" id="CHEBI:74417"/>
        <dbReference type="EC" id="2.8.4.3"/>
    </reaction>
</comment>
<dbReference type="HAMAP" id="MF_01864">
    <property type="entry name" value="tRNA_metthiotr_MiaB"/>
    <property type="match status" value="1"/>
</dbReference>
<feature type="compositionally biased region" description="Basic and acidic residues" evidence="14">
    <location>
        <begin position="412"/>
        <end position="424"/>
    </location>
</feature>
<dbReference type="InterPro" id="IPR006638">
    <property type="entry name" value="Elp3/MiaA/NifB-like_rSAM"/>
</dbReference>
<dbReference type="PANTHER" id="PTHR43020">
    <property type="entry name" value="CDK5 REGULATORY SUBUNIT-ASSOCIATED PROTEIN 1"/>
    <property type="match status" value="1"/>
</dbReference>
<dbReference type="GO" id="GO:0046872">
    <property type="term" value="F:metal ion binding"/>
    <property type="evidence" value="ECO:0007669"/>
    <property type="project" value="UniProtKB-KW"/>
</dbReference>
<dbReference type="KEGG" id="tim:GMBLW1_41370"/>
<dbReference type="InterPro" id="IPR023404">
    <property type="entry name" value="rSAM_horseshoe"/>
</dbReference>
<evidence type="ECO:0000256" key="4">
    <source>
        <dbReference type="ARBA" id="ARBA00022679"/>
    </source>
</evidence>
<feature type="compositionally biased region" description="Basic and acidic residues" evidence="14">
    <location>
        <begin position="524"/>
        <end position="544"/>
    </location>
</feature>
<evidence type="ECO:0000256" key="9">
    <source>
        <dbReference type="ARBA" id="ARBA00033765"/>
    </source>
</evidence>
<feature type="region of interest" description="Disordered" evidence="14">
    <location>
        <begin position="405"/>
        <end position="448"/>
    </location>
</feature>
<keyword evidence="13" id="KW-0819">tRNA processing</keyword>
<evidence type="ECO:0000256" key="5">
    <source>
        <dbReference type="ARBA" id="ARBA00022691"/>
    </source>
</evidence>
<feature type="binding site" evidence="13">
    <location>
        <position position="169"/>
    </location>
    <ligand>
        <name>[4Fe-4S] cluster</name>
        <dbReference type="ChEBI" id="CHEBI:49883"/>
        <label>2</label>
        <note>4Fe-4S-S-AdoMet</note>
    </ligand>
</feature>
<comment type="cofactor">
    <cofactor evidence="13">
        <name>[4Fe-4S] cluster</name>
        <dbReference type="ChEBI" id="CHEBI:49883"/>
    </cofactor>
    <text evidence="13">Binds 2 [4Fe-4S] clusters. One cluster is coordinated with 3 cysteines and an exchangeable S-adenosyl-L-methionine.</text>
</comment>
<keyword evidence="8 13" id="KW-0411">Iron-sulfur</keyword>
<dbReference type="RefSeq" id="WP_232056339.1">
    <property type="nucleotide sequence ID" value="NZ_LR593887.1"/>
</dbReference>
<comment type="function">
    <text evidence="1 13">Catalyzes the methylthiolation of N6-(dimethylallyl)adenosine (i(6)A), leading to the formation of 2-methylthio-N6-(dimethylallyl)adenosine (ms(2)i(6)A) at position 37 in tRNAs that read codons beginning with uridine.</text>
</comment>
<keyword evidence="5 13" id="KW-0949">S-adenosyl-L-methionine</keyword>
<dbReference type="NCBIfam" id="TIGR00089">
    <property type="entry name" value="MiaB/RimO family radical SAM methylthiotransferase"/>
    <property type="match status" value="1"/>
</dbReference>
<name>A0A6C2YU82_9BACT</name>
<feature type="binding site" evidence="13">
    <location>
        <position position="82"/>
    </location>
    <ligand>
        <name>[4Fe-4S] cluster</name>
        <dbReference type="ChEBI" id="CHEBI:49883"/>
        <label>1</label>
    </ligand>
</feature>
<feature type="binding site" evidence="13">
    <location>
        <position position="12"/>
    </location>
    <ligand>
        <name>[4Fe-4S] cluster</name>
        <dbReference type="ChEBI" id="CHEBI:49883"/>
        <label>1</label>
    </ligand>
</feature>
<gene>
    <name evidence="13" type="primary">miaB</name>
    <name evidence="17" type="ORF">GMBLW1_41370</name>
</gene>
<evidence type="ECO:0000256" key="1">
    <source>
        <dbReference type="ARBA" id="ARBA00003234"/>
    </source>
</evidence>
<dbReference type="GO" id="GO:0035597">
    <property type="term" value="F:tRNA-2-methylthio-N(6)-dimethylallyladenosine(37) synthase activity"/>
    <property type="evidence" value="ECO:0007669"/>
    <property type="project" value="UniProtKB-EC"/>
</dbReference>
<keyword evidence="18" id="KW-1185">Reference proteome</keyword>
<dbReference type="PROSITE" id="PS51449">
    <property type="entry name" value="MTTASE_N"/>
    <property type="match status" value="1"/>
</dbReference>
<dbReference type="Gene3D" id="3.80.30.20">
    <property type="entry name" value="tm_1862 like domain"/>
    <property type="match status" value="1"/>
</dbReference>
<evidence type="ECO:0000256" key="14">
    <source>
        <dbReference type="SAM" id="MobiDB-lite"/>
    </source>
</evidence>
<dbReference type="SFLD" id="SFLDF00273">
    <property type="entry name" value="(dimethylallyl)adenosine_tRNA"/>
    <property type="match status" value="1"/>
</dbReference>
<reference evidence="17" key="1">
    <citation type="submission" date="2019-04" db="EMBL/GenBank/DDBJ databases">
        <authorList>
            <consortium name="Science for Life Laboratories"/>
        </authorList>
    </citation>
    <scope>NUCLEOTIDE SEQUENCE</scope>
    <source>
        <strain evidence="17">MBLW1</strain>
    </source>
</reference>
<feature type="domain" description="MTTase N-terminal" evidence="15">
    <location>
        <begin position="3"/>
        <end position="119"/>
    </location>
</feature>
<dbReference type="InterPro" id="IPR006463">
    <property type="entry name" value="MiaB_methiolase"/>
</dbReference>
<dbReference type="NCBIfam" id="TIGR01574">
    <property type="entry name" value="miaB-methiolase"/>
    <property type="match status" value="1"/>
</dbReference>
<dbReference type="CDD" id="cd01335">
    <property type="entry name" value="Radical_SAM"/>
    <property type="match status" value="1"/>
</dbReference>
<feature type="domain" description="Radical SAM core" evidence="16">
    <location>
        <begin position="155"/>
        <end position="389"/>
    </location>
</feature>
<evidence type="ECO:0000256" key="3">
    <source>
        <dbReference type="ARBA" id="ARBA00022490"/>
    </source>
</evidence>
<comment type="subcellular location">
    <subcellularLocation>
        <location evidence="13">Cytoplasm</location>
    </subcellularLocation>
</comment>
<dbReference type="FunFam" id="3.40.50.12160:FF:000003">
    <property type="entry name" value="CDK5 regulatory subunit-associated protein 1"/>
    <property type="match status" value="1"/>
</dbReference>